<gene>
    <name evidence="1" type="ORF">ElP_28950</name>
</gene>
<reference evidence="1 2" key="1">
    <citation type="submission" date="2019-02" db="EMBL/GenBank/DDBJ databases">
        <title>Deep-cultivation of Planctomycetes and their phenomic and genomic characterization uncovers novel biology.</title>
        <authorList>
            <person name="Wiegand S."/>
            <person name="Jogler M."/>
            <person name="Boedeker C."/>
            <person name="Pinto D."/>
            <person name="Vollmers J."/>
            <person name="Rivas-Marin E."/>
            <person name="Kohn T."/>
            <person name="Peeters S.H."/>
            <person name="Heuer A."/>
            <person name="Rast P."/>
            <person name="Oberbeckmann S."/>
            <person name="Bunk B."/>
            <person name="Jeske O."/>
            <person name="Meyerdierks A."/>
            <person name="Storesund J.E."/>
            <person name="Kallscheuer N."/>
            <person name="Luecker S."/>
            <person name="Lage O.M."/>
            <person name="Pohl T."/>
            <person name="Merkel B.J."/>
            <person name="Hornburger P."/>
            <person name="Mueller R.-W."/>
            <person name="Bruemmer F."/>
            <person name="Labrenz M."/>
            <person name="Spormann A.M."/>
            <person name="Op den Camp H."/>
            <person name="Overmann J."/>
            <person name="Amann R."/>
            <person name="Jetten M.S.M."/>
            <person name="Mascher T."/>
            <person name="Medema M.H."/>
            <person name="Devos D.P."/>
            <person name="Kaster A.-K."/>
            <person name="Ovreas L."/>
            <person name="Rohde M."/>
            <person name="Galperin M.Y."/>
            <person name="Jogler C."/>
        </authorList>
    </citation>
    <scope>NUCLEOTIDE SEQUENCE [LARGE SCALE GENOMIC DNA]</scope>
    <source>
        <strain evidence="1 2">ElP</strain>
    </source>
</reference>
<dbReference type="Proteomes" id="UP000317835">
    <property type="component" value="Chromosome"/>
</dbReference>
<keyword evidence="2" id="KW-1185">Reference proteome</keyword>
<accession>A0A518H2D4</accession>
<evidence type="ECO:0000313" key="1">
    <source>
        <dbReference type="EMBL" id="QDV34998.1"/>
    </source>
</evidence>
<dbReference type="RefSeq" id="WP_261344428.1">
    <property type="nucleotide sequence ID" value="NZ_CP036426.1"/>
</dbReference>
<sequence length="44" mass="4852">MIEAAIALVLFLVFGRFILGQAGPAKQRMLESRWEFGRRNGGGS</sequence>
<dbReference type="KEGG" id="tpla:ElP_28950"/>
<dbReference type="AlphaFoldDB" id="A0A518H2D4"/>
<name>A0A518H2D4_9BACT</name>
<proteinExistence type="predicted"/>
<protein>
    <submittedName>
        <fullName evidence="1">Uncharacterized protein</fullName>
    </submittedName>
</protein>
<organism evidence="1 2">
    <name type="scientific">Tautonia plasticadhaerens</name>
    <dbReference type="NCBI Taxonomy" id="2527974"/>
    <lineage>
        <taxon>Bacteria</taxon>
        <taxon>Pseudomonadati</taxon>
        <taxon>Planctomycetota</taxon>
        <taxon>Planctomycetia</taxon>
        <taxon>Isosphaerales</taxon>
        <taxon>Isosphaeraceae</taxon>
        <taxon>Tautonia</taxon>
    </lineage>
</organism>
<dbReference type="EMBL" id="CP036426">
    <property type="protein sequence ID" value="QDV34998.1"/>
    <property type="molecule type" value="Genomic_DNA"/>
</dbReference>
<evidence type="ECO:0000313" key="2">
    <source>
        <dbReference type="Proteomes" id="UP000317835"/>
    </source>
</evidence>